<dbReference type="InterPro" id="IPR028082">
    <property type="entry name" value="Peripla_BP_I"/>
</dbReference>
<evidence type="ECO:0000256" key="1">
    <source>
        <dbReference type="ARBA" id="ARBA00010062"/>
    </source>
</evidence>
<feature type="chain" id="PRO_5030602383" evidence="3">
    <location>
        <begin position="22"/>
        <end position="359"/>
    </location>
</feature>
<keyword evidence="2 3" id="KW-0732">Signal</keyword>
<dbReference type="InterPro" id="IPR028081">
    <property type="entry name" value="Leu-bd"/>
</dbReference>
<organism evidence="5 6">
    <name type="scientific">Rhizobium terricola</name>
    <dbReference type="NCBI Taxonomy" id="2728849"/>
    <lineage>
        <taxon>Bacteria</taxon>
        <taxon>Pseudomonadati</taxon>
        <taxon>Pseudomonadota</taxon>
        <taxon>Alphaproteobacteria</taxon>
        <taxon>Hyphomicrobiales</taxon>
        <taxon>Rhizobiaceae</taxon>
        <taxon>Rhizobium/Agrobacterium group</taxon>
        <taxon>Rhizobium</taxon>
    </lineage>
</organism>
<protein>
    <submittedName>
        <fullName evidence="5">ABC transporter substrate-binding protein</fullName>
    </submittedName>
</protein>
<dbReference type="CDD" id="cd06342">
    <property type="entry name" value="PBP1_ABC_LIVBP-like"/>
    <property type="match status" value="1"/>
</dbReference>
<evidence type="ECO:0000313" key="5">
    <source>
        <dbReference type="EMBL" id="NML73405.1"/>
    </source>
</evidence>
<comment type="caution">
    <text evidence="5">The sequence shown here is derived from an EMBL/GenBank/DDBJ whole genome shotgun (WGS) entry which is preliminary data.</text>
</comment>
<dbReference type="Proteomes" id="UP000541470">
    <property type="component" value="Unassembled WGS sequence"/>
</dbReference>
<sequence length="359" mass="37276">MRRPLLLSALLGLGLALPALADMPKVALVAPQSGPFAALGKQMRDGATLAAGKSGVEIVPIDETCEPGSGQTIANQILESGAKAAIGFLCSESLDGALAPLKEPGIPAITLSVRWKGIMEDALKNGWPLFRMAPSTEDEAERLAEVILRDWPDVALALIDDGTIHGRELAEAIRGNIETHGLKPAFTDTFRPGQEQQLSLVRRLQKAGATHVFVGGDRNDVAVIARDATAEGIPLTVIGGEAMNAADMPVPLADGTLAVILPDGTAEPDATAAVAELKAAGIQAEGYVLPGYAAVTVFAEALGASGALKIPLAEALADARFATAIGPVSFNEGHELSDNPYRLAEWRDGRFVPVPPAGQ</sequence>
<evidence type="ECO:0000256" key="2">
    <source>
        <dbReference type="ARBA" id="ARBA00022729"/>
    </source>
</evidence>
<dbReference type="EMBL" id="JABBGK010000001">
    <property type="protein sequence ID" value="NML73405.1"/>
    <property type="molecule type" value="Genomic_DNA"/>
</dbReference>
<feature type="signal peptide" evidence="3">
    <location>
        <begin position="1"/>
        <end position="21"/>
    </location>
</feature>
<dbReference type="PANTHER" id="PTHR47151">
    <property type="entry name" value="LEU/ILE/VAL-BINDING ABC TRANSPORTER SUBUNIT"/>
    <property type="match status" value="1"/>
</dbReference>
<evidence type="ECO:0000313" key="6">
    <source>
        <dbReference type="Proteomes" id="UP000541470"/>
    </source>
</evidence>
<comment type="similarity">
    <text evidence="1">Belongs to the leucine-binding protein family.</text>
</comment>
<dbReference type="PANTHER" id="PTHR47151:SF2">
    <property type="entry name" value="AMINO ACID BINDING PROTEIN"/>
    <property type="match status" value="1"/>
</dbReference>
<dbReference type="SUPFAM" id="SSF53822">
    <property type="entry name" value="Periplasmic binding protein-like I"/>
    <property type="match status" value="1"/>
</dbReference>
<dbReference type="Gene3D" id="3.40.50.2300">
    <property type="match status" value="2"/>
</dbReference>
<dbReference type="Pfam" id="PF13458">
    <property type="entry name" value="Peripla_BP_6"/>
    <property type="match status" value="1"/>
</dbReference>
<evidence type="ECO:0000259" key="4">
    <source>
        <dbReference type="Pfam" id="PF13458"/>
    </source>
</evidence>
<name>A0A7Y0ATU3_9HYPH</name>
<gene>
    <name evidence="5" type="ORF">HHL25_04610</name>
</gene>
<reference evidence="5 6" key="1">
    <citation type="submission" date="2020-04" db="EMBL/GenBank/DDBJ databases">
        <title>Rhizobium sp. S-51 isolated from soil.</title>
        <authorList>
            <person name="Dahal R.H."/>
        </authorList>
    </citation>
    <scope>NUCLEOTIDE SEQUENCE [LARGE SCALE GENOMIC DNA]</scope>
    <source>
        <strain evidence="5 6">S-51</strain>
    </source>
</reference>
<evidence type="ECO:0000256" key="3">
    <source>
        <dbReference type="SAM" id="SignalP"/>
    </source>
</evidence>
<accession>A0A7Y0ATU3</accession>
<keyword evidence="6" id="KW-1185">Reference proteome</keyword>
<feature type="domain" description="Leucine-binding protein" evidence="4">
    <location>
        <begin position="25"/>
        <end position="349"/>
    </location>
</feature>
<dbReference type="AlphaFoldDB" id="A0A7Y0ATU3"/>
<proteinExistence type="inferred from homology"/>